<dbReference type="InterPro" id="IPR027417">
    <property type="entry name" value="P-loop_NTPase"/>
</dbReference>
<dbReference type="EMBL" id="FNGV01000001">
    <property type="protein sequence ID" value="SDL33981.1"/>
    <property type="molecule type" value="Genomic_DNA"/>
</dbReference>
<dbReference type="STRING" id="192904.SAMN04488514_101456"/>
<dbReference type="OrthoDB" id="5638848at2"/>
<dbReference type="RefSeq" id="WP_089884832.1">
    <property type="nucleotide sequence ID" value="NZ_FNGV01000001.1"/>
</dbReference>
<accession>A0A1G9J9E4</accession>
<dbReference type="InterPro" id="IPR038727">
    <property type="entry name" value="NadR/Ttd14_AAA_dom"/>
</dbReference>
<dbReference type="AlphaFoldDB" id="A0A1G9J9E4"/>
<evidence type="ECO:0000259" key="1">
    <source>
        <dbReference type="Pfam" id="PF13521"/>
    </source>
</evidence>
<gene>
    <name evidence="2" type="ORF">SAMN04488514_101456</name>
</gene>
<proteinExistence type="predicted"/>
<evidence type="ECO:0000313" key="2">
    <source>
        <dbReference type="EMBL" id="SDL33981.1"/>
    </source>
</evidence>
<dbReference type="SUPFAM" id="SSF52540">
    <property type="entry name" value="P-loop containing nucleoside triphosphate hydrolases"/>
    <property type="match status" value="1"/>
</dbReference>
<keyword evidence="3" id="KW-1185">Reference proteome</keyword>
<dbReference type="Proteomes" id="UP000199440">
    <property type="component" value="Unassembled WGS sequence"/>
</dbReference>
<organism evidence="2 3">
    <name type="scientific">Kriegella aquimaris</name>
    <dbReference type="NCBI Taxonomy" id="192904"/>
    <lineage>
        <taxon>Bacteria</taxon>
        <taxon>Pseudomonadati</taxon>
        <taxon>Bacteroidota</taxon>
        <taxon>Flavobacteriia</taxon>
        <taxon>Flavobacteriales</taxon>
        <taxon>Flavobacteriaceae</taxon>
        <taxon>Kriegella</taxon>
    </lineage>
</organism>
<sequence>MNHKKIVITGGPSTGKTSVIQQLEQQGFHCMEEVVRKMTADKLFEEDSEAFATNPIISVSDPLQFNLNLLEQRIAQYRSAAESKEKIVFFDRGVPDIMGYMQCFGQPYGELFERAGKEIRYDLVFLMPPWQEIHTVDTERFENFEESIQIDACLAKVYRNFGYDPVSVPKIGVADRVDFILDWINKI</sequence>
<name>A0A1G9J9E4_9FLAO</name>
<reference evidence="2 3" key="1">
    <citation type="submission" date="2016-10" db="EMBL/GenBank/DDBJ databases">
        <authorList>
            <person name="de Groot N.N."/>
        </authorList>
    </citation>
    <scope>NUCLEOTIDE SEQUENCE [LARGE SCALE GENOMIC DNA]</scope>
    <source>
        <strain evidence="2 3">DSM 19886</strain>
    </source>
</reference>
<dbReference type="Pfam" id="PF13521">
    <property type="entry name" value="AAA_28"/>
    <property type="match status" value="1"/>
</dbReference>
<dbReference type="Gene3D" id="3.40.50.300">
    <property type="entry name" value="P-loop containing nucleotide triphosphate hydrolases"/>
    <property type="match status" value="1"/>
</dbReference>
<feature type="domain" description="NadR/Ttd14 AAA" evidence="1">
    <location>
        <begin position="5"/>
        <end position="176"/>
    </location>
</feature>
<protein>
    <submittedName>
        <fullName evidence="2">Predicted ATPase</fullName>
    </submittedName>
</protein>
<evidence type="ECO:0000313" key="3">
    <source>
        <dbReference type="Proteomes" id="UP000199440"/>
    </source>
</evidence>